<evidence type="ECO:0000256" key="1">
    <source>
        <dbReference type="ARBA" id="ARBA00022679"/>
    </source>
</evidence>
<dbReference type="EC" id="2.8.2.-" evidence="2"/>
<proteinExistence type="predicted"/>
<dbReference type="AlphaFoldDB" id="A0A9Y2P195"/>
<keyword evidence="3" id="KW-1185">Reference proteome</keyword>
<dbReference type="RefSeq" id="WP_270920175.1">
    <property type="nucleotide sequence ID" value="NZ_CP127247.1"/>
</dbReference>
<dbReference type="Pfam" id="PF13469">
    <property type="entry name" value="Sulfotransfer_3"/>
    <property type="match status" value="1"/>
</dbReference>
<dbReference type="Proteomes" id="UP001238334">
    <property type="component" value="Chromosome"/>
</dbReference>
<name>A0A9Y2P195_9RHOB</name>
<dbReference type="InterPro" id="IPR027417">
    <property type="entry name" value="P-loop_NTPase"/>
</dbReference>
<dbReference type="PANTHER" id="PTHR10605">
    <property type="entry name" value="HEPARAN SULFATE SULFOTRANSFERASE"/>
    <property type="match status" value="1"/>
</dbReference>
<dbReference type="KEGG" id="ppso:QPJ95_00015"/>
<dbReference type="Gene3D" id="3.40.50.300">
    <property type="entry name" value="P-loop containing nucleotide triphosphate hydrolases"/>
    <property type="match status" value="1"/>
</dbReference>
<gene>
    <name evidence="2" type="ORF">QPJ95_00015</name>
</gene>
<dbReference type="InterPro" id="IPR037359">
    <property type="entry name" value="NST/OST"/>
</dbReference>
<evidence type="ECO:0000313" key="2">
    <source>
        <dbReference type="EMBL" id="WIY25381.1"/>
    </source>
</evidence>
<evidence type="ECO:0000313" key="3">
    <source>
        <dbReference type="Proteomes" id="UP001238334"/>
    </source>
</evidence>
<organism evidence="2 3">
    <name type="scientific">Parasedimentitalea psychrophila</name>
    <dbReference type="NCBI Taxonomy" id="2997337"/>
    <lineage>
        <taxon>Bacteria</taxon>
        <taxon>Pseudomonadati</taxon>
        <taxon>Pseudomonadota</taxon>
        <taxon>Alphaproteobacteria</taxon>
        <taxon>Rhodobacterales</taxon>
        <taxon>Paracoccaceae</taxon>
        <taxon>Parasedimentitalea</taxon>
    </lineage>
</organism>
<dbReference type="PANTHER" id="PTHR10605:SF56">
    <property type="entry name" value="BIFUNCTIONAL HEPARAN SULFATE N-DEACETYLASE_N-SULFOTRANSFERASE"/>
    <property type="match status" value="1"/>
</dbReference>
<dbReference type="EMBL" id="CP127247">
    <property type="protein sequence ID" value="WIY25381.1"/>
    <property type="molecule type" value="Genomic_DNA"/>
</dbReference>
<dbReference type="SUPFAM" id="SSF52540">
    <property type="entry name" value="P-loop containing nucleoside triphosphate hydrolases"/>
    <property type="match status" value="1"/>
</dbReference>
<accession>A0A9Y2P195</accession>
<keyword evidence="1 2" id="KW-0808">Transferase</keyword>
<protein>
    <submittedName>
        <fullName evidence="2">Sulfotransferase</fullName>
        <ecNumber evidence="2">2.8.2.-</ecNumber>
    </submittedName>
</protein>
<dbReference type="GO" id="GO:0008146">
    <property type="term" value="F:sulfotransferase activity"/>
    <property type="evidence" value="ECO:0007669"/>
    <property type="project" value="InterPro"/>
</dbReference>
<reference evidence="2 3" key="1">
    <citation type="submission" date="2023-06" db="EMBL/GenBank/DDBJ databases">
        <title>Parasedimentitalea psychrophila sp. nov., a psychrophilic bacterium isolated from deep-sea sediment.</title>
        <authorList>
            <person name="Li A."/>
        </authorList>
    </citation>
    <scope>NUCLEOTIDE SEQUENCE [LARGE SCALE GENOMIC DNA]</scope>
    <source>
        <strain evidence="2 3">QS115</strain>
    </source>
</reference>
<sequence length="309" mass="34911">MMANSGLDMAPAFYVVGAARSGTTALWSWLRCHPDVFLPAVKEPGFFAYSGRSAVPRRGPYDSDYVAEITTTAQAYCRLYEPMEGRLSGDVSPIYLIDAEAAGRIAKARPDARIVILLRDPVSRAFSQFLQHRRDGIEPHASFETALVDEEYRLRQGWSWGHGYRVNGCYAAQIARYLDVFDQQQILFLSFGALQSAPETCWHRLCLHLGLPPCPMPQNRRVNVSSTLASLPAWPWISRHIHHPGPLQRRLKHCLPRSLAAFVRRRVEAATSPMPVLLDSTRLALAEHYQQERRAVGEMSGLSLRRWSR</sequence>